<reference evidence="3 4" key="1">
    <citation type="journal article" date="2018" name="Nat. Ecol. Evol.">
        <title>Pezizomycetes genomes reveal the molecular basis of ectomycorrhizal truffle lifestyle.</title>
        <authorList>
            <person name="Murat C."/>
            <person name="Payen T."/>
            <person name="Noel B."/>
            <person name="Kuo A."/>
            <person name="Morin E."/>
            <person name="Chen J."/>
            <person name="Kohler A."/>
            <person name="Krizsan K."/>
            <person name="Balestrini R."/>
            <person name="Da Silva C."/>
            <person name="Montanini B."/>
            <person name="Hainaut M."/>
            <person name="Levati E."/>
            <person name="Barry K.W."/>
            <person name="Belfiori B."/>
            <person name="Cichocki N."/>
            <person name="Clum A."/>
            <person name="Dockter R.B."/>
            <person name="Fauchery L."/>
            <person name="Guy J."/>
            <person name="Iotti M."/>
            <person name="Le Tacon F."/>
            <person name="Lindquist E.A."/>
            <person name="Lipzen A."/>
            <person name="Malagnac F."/>
            <person name="Mello A."/>
            <person name="Molinier V."/>
            <person name="Miyauchi S."/>
            <person name="Poulain J."/>
            <person name="Riccioni C."/>
            <person name="Rubini A."/>
            <person name="Sitrit Y."/>
            <person name="Splivallo R."/>
            <person name="Traeger S."/>
            <person name="Wang M."/>
            <person name="Zifcakova L."/>
            <person name="Wipf D."/>
            <person name="Zambonelli A."/>
            <person name="Paolocci F."/>
            <person name="Nowrousian M."/>
            <person name="Ottonello S."/>
            <person name="Baldrian P."/>
            <person name="Spatafora J.W."/>
            <person name="Henrissat B."/>
            <person name="Nagy L.G."/>
            <person name="Aury J.M."/>
            <person name="Wincker P."/>
            <person name="Grigoriev I.V."/>
            <person name="Bonfante P."/>
            <person name="Martin F.M."/>
        </authorList>
    </citation>
    <scope>NUCLEOTIDE SEQUENCE [LARGE SCALE GENOMIC DNA]</scope>
    <source>
        <strain evidence="3 4">RN42</strain>
    </source>
</reference>
<sequence>MGASSTATQPLGDALSTTTYPTTNSTASITSEEASSNQLKIKPKDPVWKLAIGLAVALGVLFVAVAVLGAVLWKRRRNRPIEASVEEGPAPQGSPLQVETQESVSMDIARAVAAMEEKRAVLEEEAAQPNDPVNELETREIVEAPDTQVRLRAELNVEPPAATEMAVAG</sequence>
<feature type="region of interest" description="Disordered" evidence="1">
    <location>
        <begin position="1"/>
        <end position="38"/>
    </location>
</feature>
<proteinExistence type="predicted"/>
<accession>A0A3N4HEL8</accession>
<keyword evidence="2" id="KW-1133">Transmembrane helix</keyword>
<protein>
    <recommendedName>
        <fullName evidence="5">Mid2 domain-containing protein</fullName>
    </recommendedName>
</protein>
<feature type="compositionally biased region" description="Low complexity" evidence="1">
    <location>
        <begin position="16"/>
        <end position="37"/>
    </location>
</feature>
<keyword evidence="4" id="KW-1185">Reference proteome</keyword>
<organism evidence="3 4">
    <name type="scientific">Ascobolus immersus RN42</name>
    <dbReference type="NCBI Taxonomy" id="1160509"/>
    <lineage>
        <taxon>Eukaryota</taxon>
        <taxon>Fungi</taxon>
        <taxon>Dikarya</taxon>
        <taxon>Ascomycota</taxon>
        <taxon>Pezizomycotina</taxon>
        <taxon>Pezizomycetes</taxon>
        <taxon>Pezizales</taxon>
        <taxon>Ascobolaceae</taxon>
        <taxon>Ascobolus</taxon>
    </lineage>
</organism>
<keyword evidence="2" id="KW-0812">Transmembrane</keyword>
<dbReference type="Proteomes" id="UP000275078">
    <property type="component" value="Unassembled WGS sequence"/>
</dbReference>
<dbReference type="AlphaFoldDB" id="A0A3N4HEL8"/>
<gene>
    <name evidence="3" type="ORF">BJ508DRAFT_69233</name>
</gene>
<name>A0A3N4HEL8_ASCIM</name>
<feature type="transmembrane region" description="Helical" evidence="2">
    <location>
        <begin position="50"/>
        <end position="73"/>
    </location>
</feature>
<evidence type="ECO:0000313" key="4">
    <source>
        <dbReference type="Proteomes" id="UP000275078"/>
    </source>
</evidence>
<evidence type="ECO:0000256" key="2">
    <source>
        <dbReference type="SAM" id="Phobius"/>
    </source>
</evidence>
<evidence type="ECO:0008006" key="5">
    <source>
        <dbReference type="Google" id="ProtNLM"/>
    </source>
</evidence>
<evidence type="ECO:0000313" key="3">
    <source>
        <dbReference type="EMBL" id="RPA72639.1"/>
    </source>
</evidence>
<dbReference type="EMBL" id="ML119853">
    <property type="protein sequence ID" value="RPA72639.1"/>
    <property type="molecule type" value="Genomic_DNA"/>
</dbReference>
<feature type="region of interest" description="Disordered" evidence="1">
    <location>
        <begin position="81"/>
        <end position="102"/>
    </location>
</feature>
<evidence type="ECO:0000256" key="1">
    <source>
        <dbReference type="SAM" id="MobiDB-lite"/>
    </source>
</evidence>
<keyword evidence="2" id="KW-0472">Membrane</keyword>